<dbReference type="AlphaFoldDB" id="A0AAE0XH47"/>
<feature type="region of interest" description="Disordered" evidence="1">
    <location>
        <begin position="54"/>
        <end position="100"/>
    </location>
</feature>
<sequence>MGKDTLLLLLLPAWQVLAYPWLMPLQTLFRLPISSHRLESCIWPSCMSMNTSTEVASHTEGRGQDAPGSQRIRQGQRASGSERATGQKRAKMSSSAFMASPKGMIPNSRGVTVGHRLQSARGIRCCRAVAQQHAVAMWTAWIDQPRESTAITVCNLCISGRICVDA</sequence>
<name>A0AAE0XH47_9PEZI</name>
<reference evidence="3" key="2">
    <citation type="submission" date="2023-06" db="EMBL/GenBank/DDBJ databases">
        <authorList>
            <consortium name="Lawrence Berkeley National Laboratory"/>
            <person name="Haridas S."/>
            <person name="Hensen N."/>
            <person name="Bonometti L."/>
            <person name="Westerberg I."/>
            <person name="Brannstrom I.O."/>
            <person name="Guillou S."/>
            <person name="Cros-Aarteil S."/>
            <person name="Calhoun S."/>
            <person name="Kuo A."/>
            <person name="Mondo S."/>
            <person name="Pangilinan J."/>
            <person name="Riley R."/>
            <person name="Labutti K."/>
            <person name="Andreopoulos B."/>
            <person name="Lipzen A."/>
            <person name="Chen C."/>
            <person name="Yanf M."/>
            <person name="Daum C."/>
            <person name="Ng V."/>
            <person name="Clum A."/>
            <person name="Steindorff A."/>
            <person name="Ohm R."/>
            <person name="Martin F."/>
            <person name="Silar P."/>
            <person name="Natvig D."/>
            <person name="Lalanne C."/>
            <person name="Gautier V."/>
            <person name="Ament-Velasquez S.L."/>
            <person name="Kruys A."/>
            <person name="Hutchinson M.I."/>
            <person name="Powell A.J."/>
            <person name="Barry K."/>
            <person name="Miller A.N."/>
            <person name="Grigoriev I.V."/>
            <person name="Debuchy R."/>
            <person name="Gladieux P."/>
            <person name="Thoren M.H."/>
            <person name="Johannesson H."/>
        </authorList>
    </citation>
    <scope>NUCLEOTIDE SEQUENCE</scope>
    <source>
        <strain evidence="3">CBS 314.62</strain>
    </source>
</reference>
<comment type="caution">
    <text evidence="3">The sequence shown here is derived from an EMBL/GenBank/DDBJ whole genome shotgun (WGS) entry which is preliminary data.</text>
</comment>
<evidence type="ECO:0000256" key="1">
    <source>
        <dbReference type="SAM" id="MobiDB-lite"/>
    </source>
</evidence>
<protein>
    <recommendedName>
        <fullName evidence="5">Secreted protein</fullName>
    </recommendedName>
</protein>
<evidence type="ECO:0000256" key="2">
    <source>
        <dbReference type="SAM" id="SignalP"/>
    </source>
</evidence>
<feature type="compositionally biased region" description="Polar residues" evidence="1">
    <location>
        <begin position="71"/>
        <end position="84"/>
    </location>
</feature>
<feature type="chain" id="PRO_5042135764" description="Secreted protein" evidence="2">
    <location>
        <begin position="19"/>
        <end position="166"/>
    </location>
</feature>
<evidence type="ECO:0008006" key="5">
    <source>
        <dbReference type="Google" id="ProtNLM"/>
    </source>
</evidence>
<keyword evidence="2" id="KW-0732">Signal</keyword>
<dbReference type="Proteomes" id="UP001270362">
    <property type="component" value="Unassembled WGS sequence"/>
</dbReference>
<evidence type="ECO:0000313" key="4">
    <source>
        <dbReference type="Proteomes" id="UP001270362"/>
    </source>
</evidence>
<dbReference type="EMBL" id="JAULSO010000001">
    <property type="protein sequence ID" value="KAK3693373.1"/>
    <property type="molecule type" value="Genomic_DNA"/>
</dbReference>
<evidence type="ECO:0000313" key="3">
    <source>
        <dbReference type="EMBL" id="KAK3693373.1"/>
    </source>
</evidence>
<proteinExistence type="predicted"/>
<organism evidence="3 4">
    <name type="scientific">Podospora appendiculata</name>
    <dbReference type="NCBI Taxonomy" id="314037"/>
    <lineage>
        <taxon>Eukaryota</taxon>
        <taxon>Fungi</taxon>
        <taxon>Dikarya</taxon>
        <taxon>Ascomycota</taxon>
        <taxon>Pezizomycotina</taxon>
        <taxon>Sordariomycetes</taxon>
        <taxon>Sordariomycetidae</taxon>
        <taxon>Sordariales</taxon>
        <taxon>Podosporaceae</taxon>
        <taxon>Podospora</taxon>
    </lineage>
</organism>
<reference evidence="3" key="1">
    <citation type="journal article" date="2023" name="Mol. Phylogenet. Evol.">
        <title>Genome-scale phylogeny and comparative genomics of the fungal order Sordariales.</title>
        <authorList>
            <person name="Hensen N."/>
            <person name="Bonometti L."/>
            <person name="Westerberg I."/>
            <person name="Brannstrom I.O."/>
            <person name="Guillou S."/>
            <person name="Cros-Aarteil S."/>
            <person name="Calhoun S."/>
            <person name="Haridas S."/>
            <person name="Kuo A."/>
            <person name="Mondo S."/>
            <person name="Pangilinan J."/>
            <person name="Riley R."/>
            <person name="LaButti K."/>
            <person name="Andreopoulos B."/>
            <person name="Lipzen A."/>
            <person name="Chen C."/>
            <person name="Yan M."/>
            <person name="Daum C."/>
            <person name="Ng V."/>
            <person name="Clum A."/>
            <person name="Steindorff A."/>
            <person name="Ohm R.A."/>
            <person name="Martin F."/>
            <person name="Silar P."/>
            <person name="Natvig D.O."/>
            <person name="Lalanne C."/>
            <person name="Gautier V."/>
            <person name="Ament-Velasquez S.L."/>
            <person name="Kruys A."/>
            <person name="Hutchinson M.I."/>
            <person name="Powell A.J."/>
            <person name="Barry K."/>
            <person name="Miller A.N."/>
            <person name="Grigoriev I.V."/>
            <person name="Debuchy R."/>
            <person name="Gladieux P."/>
            <person name="Hiltunen Thoren M."/>
            <person name="Johannesson H."/>
        </authorList>
    </citation>
    <scope>NUCLEOTIDE SEQUENCE</scope>
    <source>
        <strain evidence="3">CBS 314.62</strain>
    </source>
</reference>
<keyword evidence="4" id="KW-1185">Reference proteome</keyword>
<gene>
    <name evidence="3" type="ORF">B0T22DRAFT_436559</name>
</gene>
<accession>A0AAE0XH47</accession>
<feature type="signal peptide" evidence="2">
    <location>
        <begin position="1"/>
        <end position="18"/>
    </location>
</feature>